<feature type="compositionally biased region" description="Polar residues" evidence="8">
    <location>
        <begin position="1161"/>
        <end position="1171"/>
    </location>
</feature>
<accession>A0AAJ8L260</accession>
<dbReference type="PANTHER" id="PTHR13222">
    <property type="entry name" value="RB1-INDUCIBLE COILED-COIL"/>
    <property type="match status" value="1"/>
</dbReference>
<gene>
    <name evidence="11" type="ORF">I206_101505</name>
</gene>
<evidence type="ECO:0000256" key="8">
    <source>
        <dbReference type="SAM" id="MobiDB-lite"/>
    </source>
</evidence>
<comment type="function">
    <text evidence="6">Involved in cytoplasm to vacuole transport (Cvt), pexophagy, mitophagy and nucleophagy. Recruits mitochondria for their selective degradation via autophagy (mitophagy) during starvation. Works as scaffold proteins that recruit ATG proteins to the pre-autophagosome (PAS), the site of vesicle/autophagosome formation. Required for the Cvt vesicles completion.</text>
</comment>
<feature type="domain" description="Autophagy protein ATG17-like" evidence="9">
    <location>
        <begin position="125"/>
        <end position="418"/>
    </location>
</feature>
<dbReference type="GO" id="GO:0034045">
    <property type="term" value="C:phagophore assembly site membrane"/>
    <property type="evidence" value="ECO:0007669"/>
    <property type="project" value="UniProtKB-SubCell"/>
</dbReference>
<keyword evidence="3 6" id="KW-0653">Protein transport</keyword>
<keyword evidence="6" id="KW-0472">Membrane</keyword>
<dbReference type="GO" id="GO:0005774">
    <property type="term" value="C:vacuolar membrane"/>
    <property type="evidence" value="ECO:0007669"/>
    <property type="project" value="UniProtKB-SubCell"/>
</dbReference>
<protein>
    <recommendedName>
        <fullName evidence="6">Autophagy-related protein 11</fullName>
    </recommendedName>
</protein>
<keyword evidence="2 6" id="KW-0813">Transport</keyword>
<keyword evidence="6" id="KW-0926">Vacuole</keyword>
<evidence type="ECO:0000256" key="2">
    <source>
        <dbReference type="ARBA" id="ARBA00022448"/>
    </source>
</evidence>
<dbReference type="InterPro" id="IPR040040">
    <property type="entry name" value="ATG11"/>
</dbReference>
<name>A0AAJ8L260_9TREE</name>
<feature type="compositionally biased region" description="Basic and acidic residues" evidence="8">
    <location>
        <begin position="1444"/>
        <end position="1454"/>
    </location>
</feature>
<feature type="compositionally biased region" description="Low complexity" evidence="8">
    <location>
        <begin position="1278"/>
        <end position="1293"/>
    </location>
</feature>
<feature type="compositionally biased region" description="Polar residues" evidence="8">
    <location>
        <begin position="1055"/>
        <end position="1120"/>
    </location>
</feature>
<dbReference type="GO" id="GO:0015031">
    <property type="term" value="P:protein transport"/>
    <property type="evidence" value="ECO:0007669"/>
    <property type="project" value="UniProtKB-KW"/>
</dbReference>
<organism evidence="11 12">
    <name type="scientific">Kwoniella pini CBS 10737</name>
    <dbReference type="NCBI Taxonomy" id="1296096"/>
    <lineage>
        <taxon>Eukaryota</taxon>
        <taxon>Fungi</taxon>
        <taxon>Dikarya</taxon>
        <taxon>Basidiomycota</taxon>
        <taxon>Agaricomycotina</taxon>
        <taxon>Tremellomycetes</taxon>
        <taxon>Tremellales</taxon>
        <taxon>Cryptococcaceae</taxon>
        <taxon>Kwoniella</taxon>
    </lineage>
</organism>
<feature type="coiled-coil region" evidence="7">
    <location>
        <begin position="658"/>
        <end position="727"/>
    </location>
</feature>
<keyword evidence="5 7" id="KW-0175">Coiled coil</keyword>
<dbReference type="Pfam" id="PF10377">
    <property type="entry name" value="ATG11"/>
    <property type="match status" value="1"/>
</dbReference>
<dbReference type="GO" id="GO:1903599">
    <property type="term" value="P:positive regulation of autophagy of mitochondrion"/>
    <property type="evidence" value="ECO:0007669"/>
    <property type="project" value="UniProtKB-UniRule"/>
</dbReference>
<dbReference type="KEGG" id="kpin:30174891"/>
<feature type="compositionally biased region" description="Basic and acidic residues" evidence="8">
    <location>
        <begin position="609"/>
        <end position="624"/>
    </location>
</feature>
<evidence type="ECO:0000256" key="7">
    <source>
        <dbReference type="SAM" id="Coils"/>
    </source>
</evidence>
<evidence type="ECO:0000259" key="10">
    <source>
        <dbReference type="Pfam" id="PF10377"/>
    </source>
</evidence>
<dbReference type="GO" id="GO:0061709">
    <property type="term" value="P:reticulophagy"/>
    <property type="evidence" value="ECO:0007669"/>
    <property type="project" value="TreeGrafter"/>
</dbReference>
<keyword evidence="4 6" id="KW-0072">Autophagy</keyword>
<comment type="subunit">
    <text evidence="6">Homodimer.</text>
</comment>
<dbReference type="GO" id="GO:0000045">
    <property type="term" value="P:autophagosome assembly"/>
    <property type="evidence" value="ECO:0007669"/>
    <property type="project" value="UniProtKB-UniRule"/>
</dbReference>
<evidence type="ECO:0000313" key="12">
    <source>
        <dbReference type="Proteomes" id="UP000094020"/>
    </source>
</evidence>
<evidence type="ECO:0000256" key="3">
    <source>
        <dbReference type="ARBA" id="ARBA00022927"/>
    </source>
</evidence>
<reference evidence="11" key="2">
    <citation type="submission" date="2024-02" db="EMBL/GenBank/DDBJ databases">
        <title>Comparative genomics of Cryptococcus and Kwoniella reveals pathogenesis evolution and contrasting modes of karyotype evolution via chromosome fusion or intercentromeric recombination.</title>
        <authorList>
            <person name="Coelho M.A."/>
            <person name="David-Palma M."/>
            <person name="Shea T."/>
            <person name="Bowers K."/>
            <person name="McGinley-Smith S."/>
            <person name="Mohammad A.W."/>
            <person name="Gnirke A."/>
            <person name="Yurkov A.M."/>
            <person name="Nowrousian M."/>
            <person name="Sun S."/>
            <person name="Cuomo C.A."/>
            <person name="Heitman J."/>
        </authorList>
    </citation>
    <scope>NUCLEOTIDE SEQUENCE</scope>
    <source>
        <strain evidence="11">CBS 10737</strain>
    </source>
</reference>
<dbReference type="GO" id="GO:0019901">
    <property type="term" value="F:protein kinase binding"/>
    <property type="evidence" value="ECO:0007669"/>
    <property type="project" value="TreeGrafter"/>
</dbReference>
<feature type="compositionally biased region" description="Basic and acidic residues" evidence="8">
    <location>
        <begin position="1428"/>
        <end position="1437"/>
    </location>
</feature>
<dbReference type="PANTHER" id="PTHR13222:SF1">
    <property type="entry name" value="RB1-INDUCIBLE COILED-COIL PROTEIN 1"/>
    <property type="match status" value="1"/>
</dbReference>
<evidence type="ECO:0000256" key="4">
    <source>
        <dbReference type="ARBA" id="ARBA00023006"/>
    </source>
</evidence>
<dbReference type="GO" id="GO:0060090">
    <property type="term" value="F:molecular adaptor activity"/>
    <property type="evidence" value="ECO:0007669"/>
    <property type="project" value="TreeGrafter"/>
</dbReference>
<dbReference type="RefSeq" id="XP_070058500.1">
    <property type="nucleotide sequence ID" value="XM_070202399.1"/>
</dbReference>
<dbReference type="GO" id="GO:1990316">
    <property type="term" value="C:Atg1/ULK1 kinase complex"/>
    <property type="evidence" value="ECO:0007669"/>
    <property type="project" value="TreeGrafter"/>
</dbReference>
<feature type="coiled-coil region" evidence="7">
    <location>
        <begin position="758"/>
        <end position="803"/>
    </location>
</feature>
<dbReference type="GO" id="GO:0034727">
    <property type="term" value="P:piecemeal microautophagy of the nucleus"/>
    <property type="evidence" value="ECO:0007669"/>
    <property type="project" value="TreeGrafter"/>
</dbReference>
<dbReference type="GeneID" id="30174891"/>
<feature type="region of interest" description="Disordered" evidence="8">
    <location>
        <begin position="1398"/>
        <end position="1454"/>
    </location>
</feature>
<dbReference type="InterPro" id="IPR045326">
    <property type="entry name" value="ATG17-like_dom"/>
</dbReference>
<evidence type="ECO:0000313" key="11">
    <source>
        <dbReference type="EMBL" id="WWC67595.1"/>
    </source>
</evidence>
<comment type="similarity">
    <text evidence="1 6">Belongs to the ATG11 family.</text>
</comment>
<feature type="compositionally biased region" description="Polar residues" evidence="8">
    <location>
        <begin position="1399"/>
        <end position="1421"/>
    </location>
</feature>
<dbReference type="InterPro" id="IPR019460">
    <property type="entry name" value="Atg11_C"/>
</dbReference>
<dbReference type="Proteomes" id="UP000094020">
    <property type="component" value="Chromosome 2"/>
</dbReference>
<evidence type="ECO:0000256" key="6">
    <source>
        <dbReference type="RuleBase" id="RU367075"/>
    </source>
</evidence>
<feature type="compositionally biased region" description="Basic and acidic residues" evidence="8">
    <location>
        <begin position="1121"/>
        <end position="1135"/>
    </location>
</feature>
<sequence>MDIQQASDGGLFLLERQLEEYDSLETLLDDISGLTGVTPNNVLLFMEDGRELRTDVLEEAWNTAGPSSPSAAQRLKLYLFNRETFWSDAEQWATQFQEDVILPPPLDPSQSSSLAHVQHPFLVAHDHLSHLQSLYQAQSRALEIAYSNLSHHLQPLINEFQRFAVRAEKELQTEESLIKGAKVDMALLPKLSINPHLLRKKKDSEGDERTKTIGDFVNKRKMEQVRDSCRTAHEEHVERYNQLAGRVDELALQSDAESSGFKEQSEIVGREFEEGLARLEVAISQLSELLGSGAEDIAQDLVELDQAMRDDLVALTGVKNEFTLDIHLHLHQVAEFQSRITELVSPIGALDADLHEKAAFPHLHRLRQLPFAYATVVAEVVRRKEYSRLLLEWSVRLSETLTRFTSTEKTRREQVQAEMVAQLPFGVVGLEDSGPRVDITVVTGAEGLNGVKFGQEEIEKLVLWAAGLKDDQEVLAVLEESDEEYLSALQHSIESLIGRVDFASDDLDRMIQRSVLSNRDKTRSASNSRMTLNLSTQLRTANQEKAEQEKRMHELEAAHQADLRNMEEQYDRRLEASQSRQAELQEQLVRLRTDLSEEMLARQALSAELEERSKEQEDKYREQEDQSDFIKGLQAELYQEKDRATDLGVRLQEALLDVDGLKSAEQTLINQLQELQEERTKSLQNLGDTQLHAQNLESELAGARAELESTTRQLAEAQNDRDTALKNQSAEAERMMRDHIAETDGDRAVLEHHNLTLTKQLEDKKVELEDKLNAVKNSAIRQVDGLKAELSFTKAQLREVQRKETVLMDEMAMAKDTASAITQEKAYQSDVAKDSIGLVTKYHEVCLRLMSAINASTTISGNNGNTSQSQFVGIVKSINRLQPAINDDQLSNSITSNANSNKDELRESVLIRSLETAQNFDLALFSEAVSKTIGLVKKWSKSCRQFRDLAKNKITFTNFTKGDLALFLPTRNAAARSWAAFNVAAPHNFLKVTDVMQEQIKTREWIIARIIKTEEAIASGGDSFENNPFGLADGLRYYTHHVEEYNPHAIRPSRRSTSNALDKDTSASQMLSPTQRTPGPTTYPPGQSEPSSNVDILSPSQILKNRPRSSSGYFPQMSSVTEKEKEPEDERKDDQSDTPEPETDPIVNHGDIKPISPPPESTGSPAETSNTPPLVAHPVAPLPSYEPNPSESSTKLPPPPSSSPTVPLPSSSAQPIPRKTHSRFPSRGATPVSPPLNRGERENLNPGSGVRPGSAASSFAGTSLPKGLNMPHTKSTLAPAMATNTSSNSTSPAKDGFDGLQKIIKRKESSTQLGKSPESNTKISSPLGLGSAGSGETSRRGSRTALPSEDNRSISPADMDDIPNTPGGFSALGIGPAYTPTQSVPSTASKLIRGFTIGRKSSLNNSTIQSDNQDTSTNQTLARRVSMKGKDKDKDGKPPSAMDMLKRFEGGSNF</sequence>
<dbReference type="GO" id="GO:0000422">
    <property type="term" value="P:autophagy of mitochondrion"/>
    <property type="evidence" value="ECO:0007669"/>
    <property type="project" value="TreeGrafter"/>
</dbReference>
<proteinExistence type="inferred from homology"/>
<feature type="region of interest" description="Disordered" evidence="8">
    <location>
        <begin position="606"/>
        <end position="627"/>
    </location>
</feature>
<feature type="region of interest" description="Disordered" evidence="8">
    <location>
        <begin position="1046"/>
        <end position="1385"/>
    </location>
</feature>
<feature type="domain" description="Autophagy-related protein 11 C-terminal" evidence="10">
    <location>
        <begin position="930"/>
        <end position="1043"/>
    </location>
</feature>
<reference evidence="11" key="1">
    <citation type="submission" date="2013-07" db="EMBL/GenBank/DDBJ databases">
        <authorList>
            <consortium name="The Broad Institute Genome Sequencing Platform"/>
            <person name="Cuomo C."/>
            <person name="Litvintseva A."/>
            <person name="Chen Y."/>
            <person name="Heitman J."/>
            <person name="Sun S."/>
            <person name="Springer D."/>
            <person name="Dromer F."/>
            <person name="Young S.K."/>
            <person name="Zeng Q."/>
            <person name="Gargeya S."/>
            <person name="Fitzgerald M."/>
            <person name="Abouelleil A."/>
            <person name="Alvarado L."/>
            <person name="Berlin A.M."/>
            <person name="Chapman S.B."/>
            <person name="Dewar J."/>
            <person name="Goldberg J."/>
            <person name="Griggs A."/>
            <person name="Gujja S."/>
            <person name="Hansen M."/>
            <person name="Howarth C."/>
            <person name="Imamovic A."/>
            <person name="Larimer J."/>
            <person name="McCowan C."/>
            <person name="Murphy C."/>
            <person name="Pearson M."/>
            <person name="Priest M."/>
            <person name="Roberts A."/>
            <person name="Saif S."/>
            <person name="Shea T."/>
            <person name="Sykes S."/>
            <person name="Wortman J."/>
            <person name="Nusbaum C."/>
            <person name="Birren B."/>
        </authorList>
    </citation>
    <scope>NUCLEOTIDE SEQUENCE</scope>
    <source>
        <strain evidence="11">CBS 10737</strain>
    </source>
</reference>
<evidence type="ECO:0000259" key="9">
    <source>
        <dbReference type="Pfam" id="PF04108"/>
    </source>
</evidence>
<evidence type="ECO:0000256" key="5">
    <source>
        <dbReference type="ARBA" id="ARBA00023054"/>
    </source>
</evidence>
<dbReference type="EMBL" id="CP144520">
    <property type="protein sequence ID" value="WWC67595.1"/>
    <property type="molecule type" value="Genomic_DNA"/>
</dbReference>
<keyword evidence="12" id="KW-1185">Reference proteome</keyword>
<feature type="compositionally biased region" description="Low complexity" evidence="8">
    <location>
        <begin position="1203"/>
        <end position="1212"/>
    </location>
</feature>
<comment type="subcellular location">
    <subcellularLocation>
        <location evidence="6">Preautophagosomal structure membrane</location>
        <topology evidence="6">Peripheral membrane protein</topology>
    </subcellularLocation>
    <subcellularLocation>
        <location evidence="6">Vacuole membrane</location>
        <topology evidence="6">Peripheral membrane protein</topology>
    </subcellularLocation>
    <text evidence="6">During pexophagy, accumulates in the vacuolar membrane region, where the peroxisomes contact the vacuole.</text>
</comment>
<dbReference type="Pfam" id="PF04108">
    <property type="entry name" value="ATG17_like"/>
    <property type="match status" value="1"/>
</dbReference>
<dbReference type="GO" id="GO:0034517">
    <property type="term" value="P:ribophagy"/>
    <property type="evidence" value="ECO:0007669"/>
    <property type="project" value="TreeGrafter"/>
</dbReference>
<feature type="compositionally biased region" description="Polar residues" evidence="8">
    <location>
        <begin position="1310"/>
        <end position="1323"/>
    </location>
</feature>
<evidence type="ECO:0000256" key="1">
    <source>
        <dbReference type="ARBA" id="ARBA00009729"/>
    </source>
</evidence>